<evidence type="ECO:0000256" key="3">
    <source>
        <dbReference type="ARBA" id="ARBA00023015"/>
    </source>
</evidence>
<keyword evidence="7" id="KW-0812">Transmembrane</keyword>
<feature type="region of interest" description="Disordered" evidence="6">
    <location>
        <begin position="432"/>
        <end position="456"/>
    </location>
</feature>
<proteinExistence type="predicted"/>
<dbReference type="Gene3D" id="1.10.10.60">
    <property type="entry name" value="Homeodomain-like"/>
    <property type="match status" value="1"/>
</dbReference>
<reference evidence="10 11" key="1">
    <citation type="journal article" date="2024" name="IMA Fungus">
        <title>IMA Genome - F19 : A genome assembly and annotation guide to empower mycologists, including annotated draft genome sequences of Ceratocystis pirilliformis, Diaporthe australafricana, Fusarium ophioides, Paecilomyces lecythidis, and Sporothrix stenoceras.</title>
        <authorList>
            <person name="Aylward J."/>
            <person name="Wilson A.M."/>
            <person name="Visagie C.M."/>
            <person name="Spraker J."/>
            <person name="Barnes I."/>
            <person name="Buitendag C."/>
            <person name="Ceriani C."/>
            <person name="Del Mar Angel L."/>
            <person name="du Plessis D."/>
            <person name="Fuchs T."/>
            <person name="Gasser K."/>
            <person name="Kramer D."/>
            <person name="Li W."/>
            <person name="Munsamy K."/>
            <person name="Piso A."/>
            <person name="Price J.L."/>
            <person name="Sonnekus B."/>
            <person name="Thomas C."/>
            <person name="van der Nest A."/>
            <person name="van Dijk A."/>
            <person name="van Heerden A."/>
            <person name="van Vuuren N."/>
            <person name="Yilmaz N."/>
            <person name="Duong T.A."/>
            <person name="van der Merwe N.A."/>
            <person name="Wingfield M.J."/>
            <person name="Wingfield B.D."/>
        </authorList>
    </citation>
    <scope>NUCLEOTIDE SEQUENCE [LARGE SCALE GENOMIC DNA]</scope>
    <source>
        <strain evidence="10 11">CMW 5346</strain>
    </source>
</reference>
<evidence type="ECO:0000256" key="7">
    <source>
        <dbReference type="SAM" id="Phobius"/>
    </source>
</evidence>
<dbReference type="Gene3D" id="3.40.10.10">
    <property type="entry name" value="DNA Methylphosphotriester Repair Domain"/>
    <property type="match status" value="1"/>
</dbReference>
<protein>
    <recommendedName>
        <fullName evidence="12">HTH araC/xylS-type domain-containing protein</fullName>
    </recommendedName>
</protein>
<name>A0ABR3YPU9_9PEZI</name>
<keyword evidence="5" id="KW-0804">Transcription</keyword>
<evidence type="ECO:0000256" key="4">
    <source>
        <dbReference type="ARBA" id="ARBA00023159"/>
    </source>
</evidence>
<feature type="compositionally biased region" description="Low complexity" evidence="6">
    <location>
        <begin position="229"/>
        <end position="238"/>
    </location>
</feature>
<dbReference type="InterPro" id="IPR018060">
    <property type="entry name" value="HTH_AraC"/>
</dbReference>
<keyword evidence="11" id="KW-1185">Reference proteome</keyword>
<evidence type="ECO:0008006" key="12">
    <source>
        <dbReference type="Google" id="ProtNLM"/>
    </source>
</evidence>
<evidence type="ECO:0000259" key="9">
    <source>
        <dbReference type="Pfam" id="PF02805"/>
    </source>
</evidence>
<evidence type="ECO:0000313" key="10">
    <source>
        <dbReference type="EMBL" id="KAL1890117.1"/>
    </source>
</evidence>
<keyword evidence="7" id="KW-0472">Membrane</keyword>
<feature type="transmembrane region" description="Helical" evidence="7">
    <location>
        <begin position="6"/>
        <end position="24"/>
    </location>
</feature>
<sequence length="456" mass="48614">MKKSIYPSYILIILSLSSAILFYYREPCRPSLRLPSAVAIDATFTALCLHLGLLIASHHAATYFGPDRVPSEGTLMAASLAVGAAHGVDTYVRRGDTIRNTLPLGCVCLDDDGNVIARGGGLRKGDKGMAYTSDNDKWRAITTRDAAADGLFVYAVRTTRIYCRPNCKARLARRANVRYYPDYRAAEAGGFRACKRCKPRTEGGMPEDEAVARIRALVGRQEQLAALAASGGAPLDSGRPGESPSMLASQARVSRWHFHRKFKEVTGQTPRAYLKQREKERKARAAASVAAAGGAPSTSQPQSQSTNTTTPSTESDDLFELAAGTPMPDLTLLLREVESNPGQFNFDSFPNSPLLDAAGNVVDMDALCASSGMDPSLFLDPVLWGDLTGGSVSGSPSMSGSGSVRGSGHAQGMGYYMDNNLFETITTTGEATTQAMTTTTTSTTSTTNDTIPYTGS</sequence>
<dbReference type="Pfam" id="PF02805">
    <property type="entry name" value="Ada_Zn_binding"/>
    <property type="match status" value="1"/>
</dbReference>
<keyword evidence="2" id="KW-0489">Methyltransferase</keyword>
<feature type="domain" description="Ada DNA repair metal-binding" evidence="9">
    <location>
        <begin position="137"/>
        <end position="199"/>
    </location>
</feature>
<evidence type="ECO:0000256" key="1">
    <source>
        <dbReference type="ARBA" id="ARBA00001947"/>
    </source>
</evidence>
<dbReference type="InterPro" id="IPR009057">
    <property type="entry name" value="Homeodomain-like_sf"/>
</dbReference>
<dbReference type="Proteomes" id="UP001583186">
    <property type="component" value="Unassembled WGS sequence"/>
</dbReference>
<evidence type="ECO:0000256" key="6">
    <source>
        <dbReference type="SAM" id="MobiDB-lite"/>
    </source>
</evidence>
<evidence type="ECO:0000259" key="8">
    <source>
        <dbReference type="Pfam" id="PF00165"/>
    </source>
</evidence>
<dbReference type="InterPro" id="IPR004026">
    <property type="entry name" value="Ada_DNA_repair_Zn-bd"/>
</dbReference>
<comment type="caution">
    <text evidence="10">The sequence shown here is derived from an EMBL/GenBank/DDBJ whole genome shotgun (WGS) entry which is preliminary data.</text>
</comment>
<keyword evidence="7" id="KW-1133">Transmembrane helix</keyword>
<organism evidence="10 11">
    <name type="scientific">Sporothrix stenoceras</name>
    <dbReference type="NCBI Taxonomy" id="5173"/>
    <lineage>
        <taxon>Eukaryota</taxon>
        <taxon>Fungi</taxon>
        <taxon>Dikarya</taxon>
        <taxon>Ascomycota</taxon>
        <taxon>Pezizomycotina</taxon>
        <taxon>Sordariomycetes</taxon>
        <taxon>Sordariomycetidae</taxon>
        <taxon>Ophiostomatales</taxon>
        <taxon>Ophiostomataceae</taxon>
        <taxon>Sporothrix</taxon>
    </lineage>
</organism>
<keyword evidence="2" id="KW-0808">Transferase</keyword>
<keyword evidence="3" id="KW-0805">Transcription regulation</keyword>
<feature type="domain" description="HTH araC/xylS-type" evidence="8">
    <location>
        <begin position="246"/>
        <end position="275"/>
    </location>
</feature>
<dbReference type="EMBL" id="JAWCUI010000065">
    <property type="protein sequence ID" value="KAL1890117.1"/>
    <property type="molecule type" value="Genomic_DNA"/>
</dbReference>
<comment type="cofactor">
    <cofactor evidence="1">
        <name>Zn(2+)</name>
        <dbReference type="ChEBI" id="CHEBI:29105"/>
    </cofactor>
</comment>
<gene>
    <name evidence="10" type="ORF">Sste5346_008409</name>
</gene>
<evidence type="ECO:0000256" key="2">
    <source>
        <dbReference type="ARBA" id="ARBA00022603"/>
    </source>
</evidence>
<dbReference type="SUPFAM" id="SSF57884">
    <property type="entry name" value="Ada DNA repair protein, N-terminal domain (N-Ada 10)"/>
    <property type="match status" value="1"/>
</dbReference>
<feature type="compositionally biased region" description="Low complexity" evidence="6">
    <location>
        <begin position="285"/>
        <end position="313"/>
    </location>
</feature>
<dbReference type="InterPro" id="IPR035451">
    <property type="entry name" value="Ada-like_dom_sf"/>
</dbReference>
<dbReference type="SUPFAM" id="SSF46689">
    <property type="entry name" value="Homeodomain-like"/>
    <property type="match status" value="1"/>
</dbReference>
<feature type="region of interest" description="Disordered" evidence="6">
    <location>
        <begin position="229"/>
        <end position="250"/>
    </location>
</feature>
<evidence type="ECO:0000313" key="11">
    <source>
        <dbReference type="Proteomes" id="UP001583186"/>
    </source>
</evidence>
<dbReference type="Pfam" id="PF00165">
    <property type="entry name" value="HTH_AraC"/>
    <property type="match status" value="1"/>
</dbReference>
<feature type="region of interest" description="Disordered" evidence="6">
    <location>
        <begin position="267"/>
        <end position="315"/>
    </location>
</feature>
<keyword evidence="4" id="KW-0010">Activator</keyword>
<evidence type="ECO:0000256" key="5">
    <source>
        <dbReference type="ARBA" id="ARBA00023163"/>
    </source>
</evidence>
<accession>A0ABR3YPU9</accession>